<feature type="transmembrane region" description="Helical" evidence="1">
    <location>
        <begin position="301"/>
        <end position="322"/>
    </location>
</feature>
<dbReference type="EMBL" id="DS268476">
    <property type="protein sequence ID" value="EFP08720.1"/>
    <property type="molecule type" value="Genomic_DNA"/>
</dbReference>
<feature type="transmembrane region" description="Helical" evidence="1">
    <location>
        <begin position="136"/>
        <end position="157"/>
    </location>
</feature>
<organism evidence="3">
    <name type="scientific">Caenorhabditis remanei</name>
    <name type="common">Caenorhabditis vulgaris</name>
    <dbReference type="NCBI Taxonomy" id="31234"/>
    <lineage>
        <taxon>Eukaryota</taxon>
        <taxon>Metazoa</taxon>
        <taxon>Ecdysozoa</taxon>
        <taxon>Nematoda</taxon>
        <taxon>Chromadorea</taxon>
        <taxon>Rhabditida</taxon>
        <taxon>Rhabditina</taxon>
        <taxon>Rhabditomorpha</taxon>
        <taxon>Rhabditoidea</taxon>
        <taxon>Rhabditidae</taxon>
        <taxon>Peloderinae</taxon>
        <taxon>Caenorhabditis</taxon>
    </lineage>
</organism>
<feature type="transmembrane region" description="Helical" evidence="1">
    <location>
        <begin position="224"/>
        <end position="246"/>
    </location>
</feature>
<dbReference type="HOGENOM" id="CLU_036335_4_0_1"/>
<dbReference type="eggNOG" id="ENOG502TH78">
    <property type="taxonomic scope" value="Eukaryota"/>
</dbReference>
<dbReference type="PANTHER" id="PTHR46000:SF10">
    <property type="entry name" value="SEVEN TM RECEPTOR"/>
    <property type="match status" value="1"/>
</dbReference>
<dbReference type="SUPFAM" id="SSF81321">
    <property type="entry name" value="Family A G protein-coupled receptor-like"/>
    <property type="match status" value="1"/>
</dbReference>
<proteinExistence type="predicted"/>
<sequence length="380" mass="43540">MPLEPLSLLTANISRICYVLTVFFNTSLIFLTIKFTKHIVGTYRYMIVTFAIFGIIFSTADILIRPLFHSYNGCLVYFTLGSAFRFSKKASEISMLVYSGVYGLILAFLTVQFVYRAGLLSKSRKTWTRHFDGWKLILWIMYAISIGAAWAFAVTFLKSDDTTNSYLRKMFLSNYGVEISTVANYPILAYVSSSRHLDSQTYKKLFQNEDEAHKTLRWNSVKCIIITTFIMIIHYCIMLICGIYMYQRIKKNFNASSTAHEKLQKQFFHALIYQTAAPTLFFQVPVFVVILAPFFDLKFNFNSSIVVYGLSAYPLVDSLILLKVVEEYKHAYSSESVLDNFCNNKNKLVSGFIGIFVKSCSDVFGEETPRQPPTLTNAIR</sequence>
<keyword evidence="3" id="KW-1185">Reference proteome</keyword>
<name>E3MTG6_CAERE</name>
<feature type="transmembrane region" description="Helical" evidence="1">
    <location>
        <begin position="95"/>
        <end position="115"/>
    </location>
</feature>
<dbReference type="Proteomes" id="UP000008281">
    <property type="component" value="Unassembled WGS sequence"/>
</dbReference>
<gene>
    <name evidence="2" type="ORF">CRE_19878</name>
</gene>
<dbReference type="AlphaFoldDB" id="E3MTG6"/>
<dbReference type="InterPro" id="IPR019428">
    <property type="entry name" value="7TM_GPCR_serpentine_rcpt_Str"/>
</dbReference>
<reference evidence="2" key="1">
    <citation type="submission" date="2007-07" db="EMBL/GenBank/DDBJ databases">
        <title>PCAP assembly of the Caenorhabditis remanei genome.</title>
        <authorList>
            <consortium name="The Caenorhabditis remanei Sequencing Consortium"/>
            <person name="Wilson R.K."/>
        </authorList>
    </citation>
    <scope>NUCLEOTIDE SEQUENCE [LARGE SCALE GENOMIC DNA]</scope>
    <source>
        <strain evidence="2">PB4641</strain>
    </source>
</reference>
<evidence type="ECO:0008006" key="4">
    <source>
        <dbReference type="Google" id="ProtNLM"/>
    </source>
</evidence>
<evidence type="ECO:0000313" key="2">
    <source>
        <dbReference type="EMBL" id="EFP08720.1"/>
    </source>
</evidence>
<protein>
    <recommendedName>
        <fullName evidence="4">Seven TM Receptor</fullName>
    </recommendedName>
</protein>
<evidence type="ECO:0000256" key="1">
    <source>
        <dbReference type="SAM" id="Phobius"/>
    </source>
</evidence>
<dbReference type="PANTHER" id="PTHR46000">
    <property type="entry name" value="SEVEN TM RECEPTOR-RELATED"/>
    <property type="match status" value="1"/>
</dbReference>
<keyword evidence="1" id="KW-0472">Membrane</keyword>
<accession>E3MTG6</accession>
<dbReference type="InParanoid" id="E3MTG6"/>
<feature type="transmembrane region" description="Helical" evidence="1">
    <location>
        <begin position="267"/>
        <end position="295"/>
    </location>
</feature>
<feature type="transmembrane region" description="Helical" evidence="1">
    <location>
        <begin position="45"/>
        <end position="68"/>
    </location>
</feature>
<evidence type="ECO:0000313" key="3">
    <source>
        <dbReference type="Proteomes" id="UP000008281"/>
    </source>
</evidence>
<keyword evidence="1" id="KW-1133">Transmembrane helix</keyword>
<feature type="transmembrane region" description="Helical" evidence="1">
    <location>
        <begin position="12"/>
        <end position="33"/>
    </location>
</feature>
<dbReference type="Pfam" id="PF10326">
    <property type="entry name" value="7TM_GPCR_Str"/>
    <property type="match status" value="1"/>
</dbReference>
<keyword evidence="1" id="KW-0812">Transmembrane</keyword>